<dbReference type="PROSITE" id="PS50894">
    <property type="entry name" value="HPT"/>
    <property type="match status" value="1"/>
</dbReference>
<feature type="domain" description="HPt" evidence="8">
    <location>
        <begin position="38"/>
        <end position="133"/>
    </location>
</feature>
<keyword evidence="1" id="KW-0963">Cytoplasm</keyword>
<dbReference type="OrthoDB" id="1673781at2759"/>
<reference evidence="9" key="1">
    <citation type="submission" date="2020-09" db="EMBL/GenBank/DDBJ databases">
        <title>Genome-Enabled Discovery of Anthraquinone Biosynthesis in Senna tora.</title>
        <authorList>
            <person name="Kang S.-H."/>
            <person name="Pandey R.P."/>
            <person name="Lee C.-M."/>
            <person name="Sim J.-S."/>
            <person name="Jeong J.-T."/>
            <person name="Choi B.-S."/>
            <person name="Jung M."/>
            <person name="Ginzburg D."/>
            <person name="Zhao K."/>
            <person name="Won S.Y."/>
            <person name="Oh T.-J."/>
            <person name="Yu Y."/>
            <person name="Kim N.-H."/>
            <person name="Lee O.R."/>
            <person name="Lee T.-H."/>
            <person name="Bashyal P."/>
            <person name="Kim T.-S."/>
            <person name="Lee W.-H."/>
            <person name="Kawkins C."/>
            <person name="Kim C.-K."/>
            <person name="Kim J.S."/>
            <person name="Ahn B.O."/>
            <person name="Rhee S.Y."/>
            <person name="Sohng J.K."/>
        </authorList>
    </citation>
    <scope>NUCLEOTIDE SEQUENCE</scope>
    <source>
        <tissue evidence="9">Leaf</tissue>
    </source>
</reference>
<feature type="modified residue" description="Phosphohistidine" evidence="6">
    <location>
        <position position="79"/>
    </location>
</feature>
<evidence type="ECO:0000256" key="2">
    <source>
        <dbReference type="ARBA" id="ARBA00022864"/>
    </source>
</evidence>
<dbReference type="InterPro" id="IPR045871">
    <property type="entry name" value="AHP1-5/YPD1"/>
</dbReference>
<keyword evidence="10" id="KW-1185">Reference proteome</keyword>
<dbReference type="InterPro" id="IPR008207">
    <property type="entry name" value="Sig_transdc_His_kin_Hpt_dom"/>
</dbReference>
<gene>
    <name evidence="9" type="ORF">G2W53_034678</name>
</gene>
<evidence type="ECO:0000256" key="1">
    <source>
        <dbReference type="ARBA" id="ARBA00022490"/>
    </source>
</evidence>
<dbReference type="InterPro" id="IPR036641">
    <property type="entry name" value="HPT_dom_sf"/>
</dbReference>
<organism evidence="9 10">
    <name type="scientific">Senna tora</name>
    <dbReference type="NCBI Taxonomy" id="362788"/>
    <lineage>
        <taxon>Eukaryota</taxon>
        <taxon>Viridiplantae</taxon>
        <taxon>Streptophyta</taxon>
        <taxon>Embryophyta</taxon>
        <taxon>Tracheophyta</taxon>
        <taxon>Spermatophyta</taxon>
        <taxon>Magnoliopsida</taxon>
        <taxon>eudicotyledons</taxon>
        <taxon>Gunneridae</taxon>
        <taxon>Pentapetalae</taxon>
        <taxon>rosids</taxon>
        <taxon>fabids</taxon>
        <taxon>Fabales</taxon>
        <taxon>Fabaceae</taxon>
        <taxon>Caesalpinioideae</taxon>
        <taxon>Cassia clade</taxon>
        <taxon>Senna</taxon>
    </lineage>
</organism>
<dbReference type="GO" id="GO:0005634">
    <property type="term" value="C:nucleus"/>
    <property type="evidence" value="ECO:0007669"/>
    <property type="project" value="UniProtKB-SubCell"/>
</dbReference>
<keyword evidence="2 7" id="KW-0932">Cytokinin signaling pathway</keyword>
<evidence type="ECO:0000256" key="6">
    <source>
        <dbReference type="PROSITE-ProRule" id="PRU00110"/>
    </source>
</evidence>
<comment type="subcellular location">
    <subcellularLocation>
        <location evidence="7">Cytoplasm</location>
        <location evidence="7">Cytosol</location>
    </subcellularLocation>
    <subcellularLocation>
        <location evidence="7">Nucleus</location>
    </subcellularLocation>
</comment>
<keyword evidence="4 7" id="KW-0902">Two-component regulatory system</keyword>
<keyword evidence="5" id="KW-0539">Nucleus</keyword>
<dbReference type="FunFam" id="1.20.120.160:FF:000001">
    <property type="entry name" value="Histidine-containing phosphotransfer protein 1"/>
    <property type="match status" value="1"/>
</dbReference>
<evidence type="ECO:0000313" key="10">
    <source>
        <dbReference type="Proteomes" id="UP000634136"/>
    </source>
</evidence>
<evidence type="ECO:0000256" key="4">
    <source>
        <dbReference type="ARBA" id="ARBA00023012"/>
    </source>
</evidence>
<dbReference type="PANTHER" id="PTHR28242:SF5">
    <property type="entry name" value="HISTIDINE-CONTAINING PHOSPHOTRANSFER PROTEIN 1"/>
    <property type="match status" value="1"/>
</dbReference>
<comment type="caution">
    <text evidence="9">The sequence shown here is derived from an EMBL/GenBank/DDBJ whole genome shotgun (WGS) entry which is preliminary data.</text>
</comment>
<dbReference type="GO" id="GO:0005829">
    <property type="term" value="C:cytosol"/>
    <property type="evidence" value="ECO:0007669"/>
    <property type="project" value="UniProtKB-SubCell"/>
</dbReference>
<keyword evidence="6" id="KW-0597">Phosphoprotein</keyword>
<dbReference type="GO" id="GO:0043424">
    <property type="term" value="F:protein histidine kinase binding"/>
    <property type="evidence" value="ECO:0007669"/>
    <property type="project" value="UniProtKB-UniRule"/>
</dbReference>
<dbReference type="Pfam" id="PF01627">
    <property type="entry name" value="Hpt"/>
    <property type="match status" value="1"/>
</dbReference>
<comment type="domain">
    <text evidence="7">Histidine-containing phosphotransfer domain (HPt) contains an active histidine that mediates the phosphotransfer.</text>
</comment>
<evidence type="ECO:0000256" key="3">
    <source>
        <dbReference type="ARBA" id="ARBA00022990"/>
    </source>
</evidence>
<comment type="function">
    <text evidence="7">Functions as a two-component phosphorelay mediators between cytokinin sensor histidine kinases and response regulators (B-type ARRs). Plays an important role in propagating cytokinin signal transduction.</text>
</comment>
<evidence type="ECO:0000256" key="7">
    <source>
        <dbReference type="RuleBase" id="RU369004"/>
    </source>
</evidence>
<evidence type="ECO:0000256" key="5">
    <source>
        <dbReference type="ARBA" id="ARBA00023242"/>
    </source>
</evidence>
<sequence>MNVAHLQRQWRGYTKYLFMEGYLDDQFLLVQQLQDEEKPDFVVELASLFFHDSQRILDGLTNALNQESIDFKKVDSYVHQFRGSSSSIGAQRVKNACIVFRNFCEEKDANSCHKCLQQVKQEYCLFKSKLETLFSLEHQIVGAGGSIPVMSS</sequence>
<evidence type="ECO:0000259" key="8">
    <source>
        <dbReference type="PROSITE" id="PS50894"/>
    </source>
</evidence>
<accession>A0A834T298</accession>
<dbReference type="PANTHER" id="PTHR28242">
    <property type="entry name" value="PHOSPHORELAY INTERMEDIATE PROTEIN YPD1"/>
    <property type="match status" value="1"/>
</dbReference>
<evidence type="ECO:0000313" key="9">
    <source>
        <dbReference type="EMBL" id="KAF7813702.1"/>
    </source>
</evidence>
<dbReference type="GO" id="GO:0009736">
    <property type="term" value="P:cytokinin-activated signaling pathway"/>
    <property type="evidence" value="ECO:0007669"/>
    <property type="project" value="UniProtKB-KW"/>
</dbReference>
<name>A0A834T298_9FABA</name>
<dbReference type="SUPFAM" id="SSF47226">
    <property type="entry name" value="Histidine-containing phosphotransfer domain, HPT domain"/>
    <property type="match status" value="1"/>
</dbReference>
<keyword evidence="3" id="KW-0007">Acetylation</keyword>
<dbReference type="AlphaFoldDB" id="A0A834T298"/>
<dbReference type="Gene3D" id="1.20.120.160">
    <property type="entry name" value="HPT domain"/>
    <property type="match status" value="1"/>
</dbReference>
<proteinExistence type="predicted"/>
<dbReference type="GO" id="GO:0009927">
    <property type="term" value="F:histidine phosphotransfer kinase activity"/>
    <property type="evidence" value="ECO:0007669"/>
    <property type="project" value="UniProtKB-UniRule"/>
</dbReference>
<dbReference type="EMBL" id="JAAIUW010000010">
    <property type="protein sequence ID" value="KAF7813702.1"/>
    <property type="molecule type" value="Genomic_DNA"/>
</dbReference>
<dbReference type="Proteomes" id="UP000634136">
    <property type="component" value="Unassembled WGS sequence"/>
</dbReference>
<protein>
    <recommendedName>
        <fullName evidence="7">Histidine-containing phosphotransfer protein</fullName>
    </recommendedName>
</protein>
<dbReference type="GO" id="GO:0000160">
    <property type="term" value="P:phosphorelay signal transduction system"/>
    <property type="evidence" value="ECO:0007669"/>
    <property type="project" value="UniProtKB-UniRule"/>
</dbReference>